<dbReference type="Ensembl" id="ENST00000681651.1">
    <property type="protein sequence ID" value="ENSP00000505173.1"/>
    <property type="gene ID" value="ENSG00000130340.17"/>
</dbReference>
<dbReference type="SMART" id="SM00326">
    <property type="entry name" value="SH3"/>
    <property type="match status" value="1"/>
</dbReference>
<dbReference type="Bgee" id="ENSG00000130340">
    <property type="expression patterns" value="Expressed in cartilage tissue and 185 other cell types or tissues"/>
</dbReference>
<dbReference type="PROSITE" id="PS50002">
    <property type="entry name" value="SH3"/>
    <property type="match status" value="1"/>
</dbReference>
<dbReference type="EMBL" id="AL035634">
    <property type="status" value="NOT_ANNOTATED_CDS"/>
    <property type="molecule type" value="Genomic_DNA"/>
</dbReference>
<feature type="domain" description="SH3" evidence="4">
    <location>
        <begin position="1"/>
        <end position="62"/>
    </location>
</feature>
<keyword evidence="7 8" id="KW-1267">Proteomics identification</keyword>
<dbReference type="OpenTargets" id="ENSG00000130340"/>
<evidence type="ECO:0000256" key="3">
    <source>
        <dbReference type="SAM" id="MobiDB-lite"/>
    </source>
</evidence>
<evidence type="ECO:0000313" key="6">
    <source>
        <dbReference type="Proteomes" id="UP000005640"/>
    </source>
</evidence>
<dbReference type="PANTHER" id="PTHR45827:SF2">
    <property type="entry name" value="SORTING NEXIN-9"/>
    <property type="match status" value="1"/>
</dbReference>
<reference evidence="5" key="4">
    <citation type="submission" date="2025-08" db="UniProtKB">
        <authorList>
            <consortium name="Ensembl"/>
        </authorList>
    </citation>
    <scope>IDENTIFICATION</scope>
</reference>
<dbReference type="InterPro" id="IPR036028">
    <property type="entry name" value="SH3-like_dom_sf"/>
</dbReference>
<dbReference type="EMBL" id="AL139330">
    <property type="status" value="NOT_ANNOTATED_CDS"/>
    <property type="molecule type" value="Genomic_DNA"/>
</dbReference>
<name>A0A7P0T8L2_HUMAN</name>
<dbReference type="FunFam" id="2.30.30.40:FF:000199">
    <property type="entry name" value="Sorting nexin"/>
    <property type="match status" value="1"/>
</dbReference>
<dbReference type="Pfam" id="PF07653">
    <property type="entry name" value="SH3_2"/>
    <property type="match status" value="1"/>
</dbReference>
<reference evidence="5 6" key="2">
    <citation type="journal article" date="2003" name="Nature">
        <title>The DNA sequence and analysis of human chromosome 6.</title>
        <authorList>
            <person name="Mungall A.J."/>
            <person name="Palmer S.A."/>
            <person name="Sims S.K."/>
            <person name="Edwards C.A."/>
            <person name="Ashurst J.L."/>
            <person name="Wilming L."/>
            <person name="Jones M.C."/>
            <person name="Horton R."/>
            <person name="Hunt S.E."/>
            <person name="Scott C.E."/>
            <person name="Gilbert J.G."/>
            <person name="Clamp M.E."/>
            <person name="Bethel G."/>
            <person name="Milne S."/>
            <person name="Ainscough R."/>
            <person name="Almeida J.P."/>
            <person name="Ambrose K.D."/>
            <person name="Andrews T.D."/>
            <person name="Ashwell R.I."/>
            <person name="Babbage A.K."/>
            <person name="Bagguley C.L."/>
            <person name="Bailey J."/>
            <person name="Banerjee R."/>
            <person name="Barker D.J."/>
            <person name="Barlow K.F."/>
            <person name="Bates K."/>
            <person name="Beare D.M."/>
            <person name="Beasley H."/>
            <person name="Beasley O."/>
            <person name="Bird C.P."/>
            <person name="Blakey S."/>
            <person name="Bray-Allen S."/>
            <person name="Brook J."/>
            <person name="Brown A.J."/>
            <person name="Brown J.Y."/>
            <person name="Burford D.C."/>
            <person name="Burrill W."/>
            <person name="Burton J."/>
            <person name="Carder C."/>
            <person name="Carter N.P."/>
            <person name="Chapman J.C."/>
            <person name="Clark S.Y."/>
            <person name="Clark G."/>
            <person name="Clee C.M."/>
            <person name="Clegg S."/>
            <person name="Cobley V."/>
            <person name="Collier R.E."/>
            <person name="Collins J.E."/>
            <person name="Colman L.K."/>
            <person name="Corby N.R."/>
            <person name="Coville G.J."/>
            <person name="Culley K.M."/>
            <person name="Dhami P."/>
            <person name="Davies J."/>
            <person name="Dunn M."/>
            <person name="Earthrowl M.E."/>
            <person name="Ellington A.E."/>
            <person name="Evans K.A."/>
            <person name="Faulkner L."/>
            <person name="Francis M.D."/>
            <person name="Frankish A."/>
            <person name="Frankland J."/>
            <person name="French L."/>
            <person name="Garner P."/>
            <person name="Garnett J."/>
            <person name="Ghori M.J."/>
            <person name="Gilby L.M."/>
            <person name="Gillson C.J."/>
            <person name="Glithero R.J."/>
            <person name="Grafham D.V."/>
            <person name="Grant M."/>
            <person name="Gribble S."/>
            <person name="Griffiths C."/>
            <person name="Griffiths M."/>
            <person name="Hall R."/>
            <person name="Halls K.S."/>
            <person name="Hammond S."/>
            <person name="Harley J.L."/>
            <person name="Hart E.A."/>
            <person name="Heath P.D."/>
            <person name="Heathcott R."/>
            <person name="Holmes S.J."/>
            <person name="Howden P.J."/>
            <person name="Howe K.L."/>
            <person name="Howell G.R."/>
            <person name="Huckle E."/>
            <person name="Humphray S.J."/>
            <person name="Humphries M.D."/>
            <person name="Hunt A.R."/>
            <person name="Johnson C.M."/>
            <person name="Joy A.A."/>
            <person name="Kay M."/>
            <person name="Keenan S.J."/>
            <person name="Kimberley A.M."/>
            <person name="King A."/>
            <person name="Laird G.K."/>
            <person name="Langford C."/>
            <person name="Lawlor S."/>
            <person name="Leongamornlert D.A."/>
            <person name="Leversha M."/>
            <person name="Lloyd C.R."/>
            <person name="Lloyd D.M."/>
            <person name="Loveland J.E."/>
            <person name="Lovell J."/>
            <person name="Martin S."/>
            <person name="Mashreghi-Mohammadi M."/>
            <person name="Maslen G.L."/>
            <person name="Matthews L."/>
            <person name="McCann O.T."/>
            <person name="McLaren S.J."/>
            <person name="McLay K."/>
            <person name="McMurray A."/>
            <person name="Moore M.J."/>
            <person name="Mullikin J.C."/>
            <person name="Niblett D."/>
            <person name="Nickerson T."/>
            <person name="Novik K.L."/>
            <person name="Oliver K."/>
            <person name="Overton-Larty E.K."/>
            <person name="Parker A."/>
            <person name="Patel R."/>
            <person name="Pearce A.V."/>
            <person name="Peck A.I."/>
            <person name="Phillimore B."/>
            <person name="Phillips S."/>
            <person name="Plumb R.W."/>
            <person name="Porter K.M."/>
            <person name="Ramsey Y."/>
            <person name="Ranby S.A."/>
            <person name="Rice C.M."/>
            <person name="Ross M.T."/>
            <person name="Searle S.M."/>
            <person name="Sehra H.K."/>
            <person name="Sheridan E."/>
            <person name="Skuce C.D."/>
            <person name="Smith S."/>
            <person name="Smith M."/>
            <person name="Spraggon L."/>
            <person name="Squares S.L."/>
            <person name="Steward C.A."/>
            <person name="Sycamore N."/>
            <person name="Tamlyn-Hall G."/>
            <person name="Tester J."/>
            <person name="Theaker A.J."/>
            <person name="Thomas D.W."/>
            <person name="Thorpe A."/>
            <person name="Tracey A."/>
            <person name="Tromans A."/>
            <person name="Tubby B."/>
            <person name="Wall M."/>
            <person name="Wallis J.M."/>
            <person name="West A.P."/>
            <person name="White S.S."/>
            <person name="Whitehead S.L."/>
            <person name="Whittaker H."/>
            <person name="Wild A."/>
            <person name="Willey D.J."/>
            <person name="Wilmer T.E."/>
            <person name="Wood J.M."/>
            <person name="Wray P.W."/>
            <person name="Wyatt J.C."/>
            <person name="Young L."/>
            <person name="Younger R.M."/>
            <person name="Bentley D.R."/>
            <person name="Coulson A."/>
            <person name="Durbin R."/>
            <person name="Hubbard T."/>
            <person name="Sulston J.E."/>
            <person name="Dunham I."/>
            <person name="Rogers J."/>
            <person name="Beck S."/>
        </authorList>
    </citation>
    <scope>NUCLEOTIDE SEQUENCE [LARGE SCALE GENOMIC DNA]</scope>
</reference>
<feature type="region of interest" description="Disordered" evidence="3">
    <location>
        <begin position="86"/>
        <end position="122"/>
    </location>
</feature>
<sequence>MATKARVMYDFAAEPGNNELTVNEGEIITITNPDVGGGWLEGRNIKGERGLVPTDYVEILPSDGKDQFSCGNSVADQAFLDSLSASTAQASSSAASNNHQPGTVAHACNPTSTLGGRGGRIT</sequence>
<dbReference type="Ensembl" id="ENST00000681651.1">
    <property type="protein sequence ID" value="ENSP00000505173.1"/>
    <property type="gene ID" value="ENSG00000130340.18"/>
</dbReference>
<dbReference type="OrthoDB" id="10254720at2759"/>
<dbReference type="Gene3D" id="2.30.30.40">
    <property type="entry name" value="SH3 Domains"/>
    <property type="match status" value="1"/>
</dbReference>
<evidence type="ECO:0000256" key="1">
    <source>
        <dbReference type="ARBA" id="ARBA00022443"/>
    </source>
</evidence>
<reference evidence="5" key="5">
    <citation type="submission" date="2025-09" db="UniProtKB">
        <authorList>
            <consortium name="Ensembl"/>
        </authorList>
    </citation>
    <scope>IDENTIFICATION</scope>
</reference>
<accession>A0A7P0T8L2</accession>
<dbReference type="EMBL" id="AL391863">
    <property type="status" value="NOT_ANNOTATED_CDS"/>
    <property type="molecule type" value="Genomic_DNA"/>
</dbReference>
<evidence type="ECO:0007829" key="8">
    <source>
        <dbReference type="ProteomicsDB" id="A0A7P0T8L2"/>
    </source>
</evidence>
<organism evidence="5 6">
    <name type="scientific">Homo sapiens</name>
    <name type="common">Human</name>
    <dbReference type="NCBI Taxonomy" id="9606"/>
    <lineage>
        <taxon>Eukaryota</taxon>
        <taxon>Metazoa</taxon>
        <taxon>Chordata</taxon>
        <taxon>Craniata</taxon>
        <taxon>Vertebrata</taxon>
        <taxon>Euteleostomi</taxon>
        <taxon>Mammalia</taxon>
        <taxon>Eutheria</taxon>
        <taxon>Euarchontoglires</taxon>
        <taxon>Primates</taxon>
        <taxon>Haplorrhini</taxon>
        <taxon>Catarrhini</taxon>
        <taxon>Hominidae</taxon>
        <taxon>Homo</taxon>
    </lineage>
</organism>
<dbReference type="CDD" id="cd11898">
    <property type="entry name" value="SH3_SNX9"/>
    <property type="match status" value="1"/>
</dbReference>
<dbReference type="InterPro" id="IPR001452">
    <property type="entry name" value="SH3_domain"/>
</dbReference>
<dbReference type="GeneTree" id="ENSGT00940000156557"/>
<evidence type="ECO:0000313" key="5">
    <source>
        <dbReference type="Ensembl" id="ENSP00000505173.1"/>
    </source>
</evidence>
<keyword evidence="1 2" id="KW-0728">SH3 domain</keyword>
<dbReference type="AlphaFoldDB" id="A0A7P0T8L2"/>
<dbReference type="HGNC" id="HGNC:14973">
    <property type="gene designation" value="SNX9"/>
</dbReference>
<dbReference type="PANTHER" id="PTHR45827">
    <property type="entry name" value="SORTING NEXIN"/>
    <property type="match status" value="1"/>
</dbReference>
<keyword evidence="6" id="KW-1185">Reference proteome</keyword>
<dbReference type="EMBL" id="AL133510">
    <property type="status" value="NOT_ANNOTATED_CDS"/>
    <property type="molecule type" value="Genomic_DNA"/>
</dbReference>
<gene>
    <name evidence="5" type="primary">SNX9</name>
</gene>
<dbReference type="SUPFAM" id="SSF50044">
    <property type="entry name" value="SH3-domain"/>
    <property type="match status" value="1"/>
</dbReference>
<dbReference type="Proteomes" id="UP000005640">
    <property type="component" value="Chromosome 6"/>
</dbReference>
<dbReference type="PRINTS" id="PR00452">
    <property type="entry name" value="SH3DOMAIN"/>
</dbReference>
<evidence type="ECO:0000259" key="4">
    <source>
        <dbReference type="PROSITE" id="PS50002"/>
    </source>
</evidence>
<evidence type="ECO:0007829" key="7">
    <source>
        <dbReference type="PeptideAtlas" id="A0A7P0T8L2"/>
    </source>
</evidence>
<reference evidence="5 6" key="3">
    <citation type="journal article" date="2004" name="Nature">
        <title>Finishing the euchromatic sequence of the human genome.</title>
        <authorList>
            <consortium name="International Human Genome Sequencing Consortium"/>
        </authorList>
    </citation>
    <scope>NUCLEOTIDE SEQUENCE [LARGE SCALE GENOMIC DNA]</scope>
</reference>
<evidence type="ECO:0000256" key="2">
    <source>
        <dbReference type="PROSITE-ProRule" id="PRU00192"/>
    </source>
</evidence>
<proteinExistence type="evidence at protein level"/>
<dbReference type="SMR" id="A0A7P0T8L2"/>
<reference evidence="5 6" key="1">
    <citation type="journal article" date="2001" name="Nature">
        <title>Initial sequencing and analysis of the human genome.</title>
        <authorList>
            <consortium name="International Human Genome Sequencing Consortium"/>
            <person name="Lander E.S."/>
            <person name="Linton L.M."/>
            <person name="Birren B."/>
            <person name="Nusbaum C."/>
            <person name="Zody M.C."/>
            <person name="Baldwin J."/>
            <person name="Devon K."/>
            <person name="Dewar K."/>
            <person name="Doyle M."/>
            <person name="FitzHugh W."/>
            <person name="Funke R."/>
            <person name="Gage D."/>
            <person name="Harris K."/>
            <person name="Heaford A."/>
            <person name="Howland J."/>
            <person name="Kann L."/>
            <person name="Lehoczky J."/>
            <person name="LeVine R."/>
            <person name="McEwan P."/>
            <person name="McKernan K."/>
            <person name="Meldrim J."/>
            <person name="Mesirov J.P."/>
            <person name="Miranda C."/>
            <person name="Morris W."/>
            <person name="Naylor J."/>
            <person name="Raymond C."/>
            <person name="Rosetti M."/>
            <person name="Santos R."/>
            <person name="Sheridan A."/>
            <person name="Sougnez C."/>
            <person name="Stange-Thomann N."/>
            <person name="Stojanovic N."/>
            <person name="Subramanian A."/>
            <person name="Wyman D."/>
            <person name="Rogers J."/>
            <person name="Sulston J."/>
            <person name="Ainscough R."/>
            <person name="Beck S."/>
            <person name="Bentley D."/>
            <person name="Burton J."/>
            <person name="Clee C."/>
            <person name="Carter N."/>
            <person name="Coulson A."/>
            <person name="Deadman R."/>
            <person name="Deloukas P."/>
            <person name="Dunham A."/>
            <person name="Dunham I."/>
            <person name="Durbin R."/>
            <person name="French L."/>
            <person name="Grafham D."/>
            <person name="Gregory S."/>
            <person name="Hubbard T."/>
            <person name="Humphray S."/>
            <person name="Hunt A."/>
            <person name="Jones M."/>
            <person name="Lloyd C."/>
            <person name="McMurray A."/>
            <person name="Matthews L."/>
            <person name="Mercer S."/>
            <person name="Milne S."/>
            <person name="Mullikin J.C."/>
            <person name="Mungall A."/>
            <person name="Plumb R."/>
            <person name="Ross M."/>
            <person name="Shownkeen R."/>
            <person name="Sims S."/>
            <person name="Waterston R.H."/>
            <person name="Wilson R.K."/>
            <person name="Hillier L.W."/>
            <person name="McPherson J.D."/>
            <person name="Marra M.A."/>
            <person name="Mardis E.R."/>
            <person name="Fulton L.A."/>
            <person name="Chinwalla A.T."/>
            <person name="Pepin K.H."/>
            <person name="Gish W.R."/>
            <person name="Chissoe S.L."/>
            <person name="Wendl M.C."/>
            <person name="Delehaunty K.D."/>
            <person name="Miner T.L."/>
            <person name="Delehaunty A."/>
            <person name="Kramer J.B."/>
            <person name="Cook L.L."/>
            <person name="Fulton R.S."/>
            <person name="Johnson D.L."/>
            <person name="Minx P.J."/>
            <person name="Clifton S.W."/>
            <person name="Hawkins T."/>
            <person name="Branscomb E."/>
            <person name="Predki P."/>
            <person name="Richardson P."/>
            <person name="Wenning S."/>
            <person name="Slezak T."/>
            <person name="Doggett N."/>
            <person name="Cheng J.F."/>
            <person name="Olsen A."/>
            <person name="Lucas S."/>
            <person name="Elkin C."/>
            <person name="Uberbacher E."/>
            <person name="Frazier M."/>
            <person name="Gibbs R.A."/>
            <person name="Muzny D.M."/>
            <person name="Scherer S.E."/>
            <person name="Bouck J.B."/>
            <person name="Sodergren E.J."/>
            <person name="Worley K.C."/>
            <person name="Rives C.M."/>
            <person name="Gorrell J.H."/>
            <person name="Metzker M.L."/>
            <person name="Naylor S.L."/>
            <person name="Kucherlapati R.S."/>
            <person name="Nelson D.L."/>
            <person name="Weinstock G.M."/>
            <person name="Sakaki Y."/>
            <person name="Fujiyama A."/>
            <person name="Hattori M."/>
            <person name="Yada T."/>
            <person name="Toyoda A."/>
            <person name="Itoh T."/>
            <person name="Kawagoe C."/>
            <person name="Watanabe H."/>
            <person name="Totoki Y."/>
            <person name="Taylor T."/>
            <person name="Weissenbach J."/>
            <person name="Heilig R."/>
            <person name="Saurin W."/>
            <person name="Artiguenave F."/>
            <person name="Brottier P."/>
            <person name="Bruls T."/>
            <person name="Pelletier E."/>
            <person name="Robert C."/>
            <person name="Wincker P."/>
            <person name="Smith D.R."/>
            <person name="Doucette-Stamm L."/>
            <person name="Rubenfield M."/>
            <person name="Weinstock K."/>
            <person name="Lee H.M."/>
            <person name="Dubois J."/>
            <person name="Rosenthal A."/>
            <person name="Platzer M."/>
            <person name="Nyakatura G."/>
            <person name="Taudien S."/>
            <person name="Rump A."/>
            <person name="Yang H."/>
            <person name="Yu J."/>
            <person name="Wang J."/>
            <person name="Huang G."/>
            <person name="Gu J."/>
            <person name="Hood L."/>
            <person name="Rowen L."/>
            <person name="Madan A."/>
            <person name="Qin S."/>
            <person name="Davis R.W."/>
            <person name="Federspiel N.A."/>
            <person name="Abola A.P."/>
            <person name="Proctor M.J."/>
            <person name="Myers R.M."/>
            <person name="Schmutz J."/>
            <person name="Dickson M."/>
            <person name="Grimwood J."/>
            <person name="Cox D.R."/>
            <person name="Olson M.V."/>
            <person name="Kaul R."/>
            <person name="Raymond C."/>
            <person name="Shimizu N."/>
            <person name="Kawasaki K."/>
            <person name="Minoshima S."/>
            <person name="Evans G.A."/>
            <person name="Athanasiou M."/>
            <person name="Schultz R."/>
            <person name="Roe B.A."/>
            <person name="Chen F."/>
            <person name="Pan H."/>
            <person name="Ramser J."/>
            <person name="Lehrach H."/>
            <person name="Reinhardt R."/>
            <person name="McCombie W.R."/>
            <person name="de la Bastide M."/>
            <person name="Dedhia N."/>
            <person name="Blocker H."/>
            <person name="Hornischer K."/>
            <person name="Nordsiek G."/>
            <person name="Agarwala R."/>
            <person name="Aravind L."/>
            <person name="Bailey J.A."/>
            <person name="Bateman A."/>
            <person name="Batzoglou S."/>
            <person name="Birney E."/>
            <person name="Bork P."/>
            <person name="Brown D.G."/>
            <person name="Burge C.B."/>
            <person name="Cerutti L."/>
            <person name="Chen H.C."/>
            <person name="Church D."/>
            <person name="Clamp M."/>
            <person name="Copley R.R."/>
            <person name="Doerks T."/>
            <person name="Eddy S.R."/>
            <person name="Eichler E.E."/>
            <person name="Furey T.S."/>
            <person name="Galagan J."/>
            <person name="Gilbert J.G."/>
            <person name="Harmon C."/>
            <person name="Hayashizaki Y."/>
            <person name="Haussler D."/>
            <person name="Hermjakob H."/>
            <person name="Hokamp K."/>
            <person name="Jang W."/>
            <person name="Johnson L.S."/>
            <person name="Jones T.A."/>
            <person name="Kasif S."/>
            <person name="Kaspryzk A."/>
            <person name="Kennedy S."/>
            <person name="Kent W.J."/>
            <person name="Kitts P."/>
            <person name="Koonin E.V."/>
            <person name="Korf I."/>
            <person name="Kulp D."/>
            <person name="Lancet D."/>
            <person name="Lowe T.M."/>
            <person name="McLysaght A."/>
            <person name="Mikkelsen T."/>
            <person name="Moran J.V."/>
            <person name="Mulder N."/>
            <person name="Pollara V.J."/>
            <person name="Ponting C.P."/>
            <person name="Schuler G."/>
            <person name="Schultz J."/>
            <person name="Slater G."/>
            <person name="Smit A.F."/>
            <person name="Stupka E."/>
            <person name="Szustakowski J."/>
            <person name="Thierry-Mieg D."/>
            <person name="Thierry-Mieg J."/>
            <person name="Wagner L."/>
            <person name="Wallis J."/>
            <person name="Wheeler R."/>
            <person name="Williams A."/>
            <person name="Wolf Y.I."/>
            <person name="Wolfe K.H."/>
            <person name="Yang S.P."/>
            <person name="Yeh R.F."/>
            <person name="Collins F."/>
            <person name="Guyer M.S."/>
            <person name="Peterson J."/>
            <person name="Felsenfeld A."/>
            <person name="Wetterstrand K.A."/>
            <person name="Patrinos A."/>
            <person name="Morgan M.J."/>
            <person name="de Jong P."/>
            <person name="Catanese J.J."/>
            <person name="Osoegawa K."/>
            <person name="Shizuya H."/>
            <person name="Choi S."/>
            <person name="Chen Y.J."/>
        </authorList>
    </citation>
    <scope>NUCLEOTIDE SEQUENCE [LARGE SCALE GENOMIC DNA]</scope>
</reference>
<feature type="compositionally biased region" description="Low complexity" evidence="3">
    <location>
        <begin position="86"/>
        <end position="96"/>
    </location>
</feature>
<dbReference type="InterPro" id="IPR035558">
    <property type="entry name" value="SNX9_SH3"/>
</dbReference>
<protein>
    <submittedName>
        <fullName evidence="5">Sorting nexin 9</fullName>
    </submittedName>
</protein>